<evidence type="ECO:0000313" key="2">
    <source>
        <dbReference type="EMBL" id="RCW67827.1"/>
    </source>
</evidence>
<sequence length="94" mass="10716">MKRMIALIAAFTISTSVFAGNMSNEKDIKSVHGKTINSSSLEDILKNQDMQRLHREMTRYSMSESGFEARKKMMSKEGRAYHEALEEKRKNTAG</sequence>
<accession>A0A368XMW5</accession>
<evidence type="ECO:0000256" key="1">
    <source>
        <dbReference type="SAM" id="SignalP"/>
    </source>
</evidence>
<evidence type="ECO:0000313" key="3">
    <source>
        <dbReference type="Proteomes" id="UP000253647"/>
    </source>
</evidence>
<reference evidence="2 3" key="1">
    <citation type="submission" date="2018-07" db="EMBL/GenBank/DDBJ databases">
        <title>Freshwater and sediment microbial communities from various areas in North America, analyzing microbe dynamics in response to fracking.</title>
        <authorList>
            <person name="Lamendella R."/>
        </authorList>
    </citation>
    <scope>NUCLEOTIDE SEQUENCE [LARGE SCALE GENOMIC DNA]</scope>
    <source>
        <strain evidence="2 3">105B</strain>
    </source>
</reference>
<dbReference type="Proteomes" id="UP000253647">
    <property type="component" value="Unassembled WGS sequence"/>
</dbReference>
<feature type="chain" id="PRO_5017025567" description="DUF4148 domain-containing protein" evidence="1">
    <location>
        <begin position="20"/>
        <end position="94"/>
    </location>
</feature>
<proteinExistence type="predicted"/>
<comment type="caution">
    <text evidence="2">The sequence shown here is derived from an EMBL/GenBank/DDBJ whole genome shotgun (WGS) entry which is preliminary data.</text>
</comment>
<dbReference type="RefSeq" id="WP_114434694.1">
    <property type="nucleotide sequence ID" value="NZ_QPJI01000008.1"/>
</dbReference>
<gene>
    <name evidence="2" type="ORF">DET61_108185</name>
</gene>
<dbReference type="AlphaFoldDB" id="A0A368XMW5"/>
<evidence type="ECO:0008006" key="4">
    <source>
        <dbReference type="Google" id="ProtNLM"/>
    </source>
</evidence>
<feature type="signal peptide" evidence="1">
    <location>
        <begin position="1"/>
        <end position="19"/>
    </location>
</feature>
<organism evidence="2 3">
    <name type="scientific">Marinobacter nauticus</name>
    <name type="common">Marinobacter hydrocarbonoclasticus</name>
    <name type="synonym">Marinobacter aquaeolei</name>
    <dbReference type="NCBI Taxonomy" id="2743"/>
    <lineage>
        <taxon>Bacteria</taxon>
        <taxon>Pseudomonadati</taxon>
        <taxon>Pseudomonadota</taxon>
        <taxon>Gammaproteobacteria</taxon>
        <taxon>Pseudomonadales</taxon>
        <taxon>Marinobacteraceae</taxon>
        <taxon>Marinobacter</taxon>
    </lineage>
</organism>
<name>A0A368XMW5_MARNT</name>
<dbReference type="EMBL" id="QPJI01000008">
    <property type="protein sequence ID" value="RCW67827.1"/>
    <property type="molecule type" value="Genomic_DNA"/>
</dbReference>
<keyword evidence="1" id="KW-0732">Signal</keyword>
<protein>
    <recommendedName>
        <fullName evidence="4">DUF4148 domain-containing protein</fullName>
    </recommendedName>
</protein>